<dbReference type="EMBL" id="OU963905">
    <property type="protein sequence ID" value="CAH0398833.1"/>
    <property type="molecule type" value="Genomic_DNA"/>
</dbReference>
<name>A0ABN8ASQ6_CHISP</name>
<evidence type="ECO:0000313" key="10">
    <source>
        <dbReference type="EMBL" id="CAH0398833.1"/>
    </source>
</evidence>
<evidence type="ECO:0000256" key="5">
    <source>
        <dbReference type="ARBA" id="ARBA00022801"/>
    </source>
</evidence>
<dbReference type="Proteomes" id="UP001153292">
    <property type="component" value="Chromosome 12"/>
</dbReference>
<feature type="signal peptide" evidence="9">
    <location>
        <begin position="1"/>
        <end position="16"/>
    </location>
</feature>
<sequence length="305" mass="34913">MKIWITILFVIKLTIASPPPIVLWHGMGDTCCLPFSLGKFSVFLETIIPGVYVKSIRIGNNNIEDLENSYFMNPNKQVRIACDQLAADPKLTNGFNAIGFSQGSQFMRALVQRCGDKLSIKNLITLGGQHQGVYGLPHCGALKHKSCDYVRKIINYAAYYDWVQESLVQATYWHDPLKQETYKEKSQFLADINNERTINRTYIENLYSLRNFVMIKFNNDSIVQPRETEWFGFYAPGQAQKLITLQESDLYKQDRLGLKAMDDAGKLAFLSSPGDHLQFDRDWFIKTVVQPYLTNPADSKKDEEN</sequence>
<dbReference type="EC" id="3.1.2.22" evidence="2"/>
<evidence type="ECO:0000256" key="7">
    <source>
        <dbReference type="ARBA" id="ARBA00023180"/>
    </source>
</evidence>
<keyword evidence="4 9" id="KW-0732">Signal</keyword>
<dbReference type="PANTHER" id="PTHR11247:SF8">
    <property type="entry name" value="PALMITOYL-PROTEIN THIOESTERASE 1"/>
    <property type="match status" value="1"/>
</dbReference>
<dbReference type="PRINTS" id="PR00414">
    <property type="entry name" value="PPTHIESTRASE"/>
</dbReference>
<proteinExistence type="inferred from homology"/>
<comment type="similarity">
    <text evidence="1">Belongs to the palmitoyl-protein thioesterase family.</text>
</comment>
<keyword evidence="6" id="KW-1015">Disulfide bond</keyword>
<keyword evidence="11" id="KW-1185">Reference proteome</keyword>
<dbReference type="InterPro" id="IPR002472">
    <property type="entry name" value="Palm_thioest"/>
</dbReference>
<dbReference type="Gene3D" id="3.40.50.1820">
    <property type="entry name" value="alpha/beta hydrolase"/>
    <property type="match status" value="1"/>
</dbReference>
<evidence type="ECO:0000256" key="4">
    <source>
        <dbReference type="ARBA" id="ARBA00022729"/>
    </source>
</evidence>
<dbReference type="SUPFAM" id="SSF53474">
    <property type="entry name" value="alpha/beta-Hydrolases"/>
    <property type="match status" value="1"/>
</dbReference>
<dbReference type="InterPro" id="IPR029058">
    <property type="entry name" value="AB_hydrolase_fold"/>
</dbReference>
<evidence type="ECO:0000256" key="1">
    <source>
        <dbReference type="ARBA" id="ARBA00010758"/>
    </source>
</evidence>
<accession>A0ABN8ASQ6</accession>
<evidence type="ECO:0000256" key="3">
    <source>
        <dbReference type="ARBA" id="ARBA00014212"/>
    </source>
</evidence>
<reference evidence="10" key="1">
    <citation type="submission" date="2021-12" db="EMBL/GenBank/DDBJ databases">
        <authorList>
            <person name="King R."/>
        </authorList>
    </citation>
    <scope>NUCLEOTIDE SEQUENCE</scope>
</reference>
<evidence type="ECO:0000256" key="8">
    <source>
        <dbReference type="ARBA" id="ARBA00031934"/>
    </source>
</evidence>
<dbReference type="PANTHER" id="PTHR11247">
    <property type="entry name" value="PALMITOYL-PROTEIN THIOESTERASE/DOLICHYLDIPHOSPHATASE 1"/>
    <property type="match status" value="1"/>
</dbReference>
<evidence type="ECO:0000313" key="11">
    <source>
        <dbReference type="Proteomes" id="UP001153292"/>
    </source>
</evidence>
<keyword evidence="5" id="KW-0378">Hydrolase</keyword>
<evidence type="ECO:0000256" key="6">
    <source>
        <dbReference type="ARBA" id="ARBA00023157"/>
    </source>
</evidence>
<organism evidence="10 11">
    <name type="scientific">Chilo suppressalis</name>
    <name type="common">Asiatic rice borer moth</name>
    <dbReference type="NCBI Taxonomy" id="168631"/>
    <lineage>
        <taxon>Eukaryota</taxon>
        <taxon>Metazoa</taxon>
        <taxon>Ecdysozoa</taxon>
        <taxon>Arthropoda</taxon>
        <taxon>Hexapoda</taxon>
        <taxon>Insecta</taxon>
        <taxon>Pterygota</taxon>
        <taxon>Neoptera</taxon>
        <taxon>Endopterygota</taxon>
        <taxon>Lepidoptera</taxon>
        <taxon>Glossata</taxon>
        <taxon>Ditrysia</taxon>
        <taxon>Pyraloidea</taxon>
        <taxon>Crambidae</taxon>
        <taxon>Crambinae</taxon>
        <taxon>Chilo</taxon>
    </lineage>
</organism>
<protein>
    <recommendedName>
        <fullName evidence="3">Palmitoyl-protein thioesterase 1</fullName>
        <ecNumber evidence="2">3.1.2.22</ecNumber>
    </recommendedName>
    <alternativeName>
        <fullName evidence="8">Palmitoyl-protein hydrolase 1</fullName>
    </alternativeName>
</protein>
<evidence type="ECO:0000256" key="9">
    <source>
        <dbReference type="SAM" id="SignalP"/>
    </source>
</evidence>
<keyword evidence="7" id="KW-0325">Glycoprotein</keyword>
<feature type="chain" id="PRO_5046063841" description="Palmitoyl-protein thioesterase 1" evidence="9">
    <location>
        <begin position="17"/>
        <end position="305"/>
    </location>
</feature>
<gene>
    <name evidence="10" type="ORF">CHILSU_LOCUS1958</name>
</gene>
<dbReference type="Pfam" id="PF02089">
    <property type="entry name" value="Palm_thioest"/>
    <property type="match status" value="1"/>
</dbReference>
<evidence type="ECO:0000256" key="2">
    <source>
        <dbReference type="ARBA" id="ARBA00012423"/>
    </source>
</evidence>